<comment type="caution">
    <text evidence="2">The sequence shown here is derived from an EMBL/GenBank/DDBJ whole genome shotgun (WGS) entry which is preliminary data.</text>
</comment>
<gene>
    <name evidence="2" type="ORF">CR513_45187</name>
</gene>
<feature type="compositionally biased region" description="Polar residues" evidence="1">
    <location>
        <begin position="58"/>
        <end position="71"/>
    </location>
</feature>
<dbReference type="OrthoDB" id="1740536at2759"/>
<dbReference type="AlphaFoldDB" id="A0A371F9M9"/>
<evidence type="ECO:0000256" key="1">
    <source>
        <dbReference type="SAM" id="MobiDB-lite"/>
    </source>
</evidence>
<feature type="compositionally biased region" description="Basic and acidic residues" evidence="1">
    <location>
        <begin position="72"/>
        <end position="84"/>
    </location>
</feature>
<evidence type="ECO:0000313" key="3">
    <source>
        <dbReference type="Proteomes" id="UP000257109"/>
    </source>
</evidence>
<dbReference type="Proteomes" id="UP000257109">
    <property type="component" value="Unassembled WGS sequence"/>
</dbReference>
<feature type="region of interest" description="Disordered" evidence="1">
    <location>
        <begin position="53"/>
        <end position="87"/>
    </location>
</feature>
<organism evidence="2 3">
    <name type="scientific">Mucuna pruriens</name>
    <name type="common">Velvet bean</name>
    <name type="synonym">Dolichos pruriens</name>
    <dbReference type="NCBI Taxonomy" id="157652"/>
    <lineage>
        <taxon>Eukaryota</taxon>
        <taxon>Viridiplantae</taxon>
        <taxon>Streptophyta</taxon>
        <taxon>Embryophyta</taxon>
        <taxon>Tracheophyta</taxon>
        <taxon>Spermatophyta</taxon>
        <taxon>Magnoliopsida</taxon>
        <taxon>eudicotyledons</taxon>
        <taxon>Gunneridae</taxon>
        <taxon>Pentapetalae</taxon>
        <taxon>rosids</taxon>
        <taxon>fabids</taxon>
        <taxon>Fabales</taxon>
        <taxon>Fabaceae</taxon>
        <taxon>Papilionoideae</taxon>
        <taxon>50 kb inversion clade</taxon>
        <taxon>NPAAA clade</taxon>
        <taxon>indigoferoid/millettioid clade</taxon>
        <taxon>Phaseoleae</taxon>
        <taxon>Mucuna</taxon>
    </lineage>
</organism>
<proteinExistence type="predicted"/>
<protein>
    <submittedName>
        <fullName evidence="2">Uncharacterized protein</fullName>
    </submittedName>
</protein>
<dbReference type="EMBL" id="QJKJ01009984">
    <property type="protein sequence ID" value="RDX74988.1"/>
    <property type="molecule type" value="Genomic_DNA"/>
</dbReference>
<feature type="non-terminal residue" evidence="2">
    <location>
        <position position="1"/>
    </location>
</feature>
<accession>A0A371F9M9</accession>
<reference evidence="2" key="1">
    <citation type="submission" date="2018-05" db="EMBL/GenBank/DDBJ databases">
        <title>Draft genome of Mucuna pruriens seed.</title>
        <authorList>
            <person name="Nnadi N.E."/>
            <person name="Vos R."/>
            <person name="Hasami M.H."/>
            <person name="Devisetty U.K."/>
            <person name="Aguiy J.C."/>
        </authorList>
    </citation>
    <scope>NUCLEOTIDE SEQUENCE [LARGE SCALE GENOMIC DNA]</scope>
    <source>
        <strain evidence="2">JCA_2017</strain>
    </source>
</reference>
<sequence length="142" mass="16709">MADQKFFVKAFRKGLRARQFNDSLTLRKPLSMEEIRTRAEKHIEVEEYQANQLEAKRQSGSCHTRPPSQGDQKGENKHPPKPKDYPLILTPLMQEKSADIYPKEAKVRKMEVNKQEWCKFHRAYGHATEDFCTLQEHIEKLI</sequence>
<evidence type="ECO:0000313" key="2">
    <source>
        <dbReference type="EMBL" id="RDX74988.1"/>
    </source>
</evidence>
<name>A0A371F9M9_MUCPR</name>
<keyword evidence="3" id="KW-1185">Reference proteome</keyword>